<gene>
    <name evidence="2" type="ORF">ACEG43_44435</name>
</gene>
<name>A0ABV4T0U1_9ACTN</name>
<evidence type="ECO:0000313" key="2">
    <source>
        <dbReference type="EMBL" id="MFA3843104.1"/>
    </source>
</evidence>
<dbReference type="Gene3D" id="3.10.450.50">
    <property type="match status" value="1"/>
</dbReference>
<dbReference type="EMBL" id="JBGOSP010000051">
    <property type="protein sequence ID" value="MFA3843104.1"/>
    <property type="molecule type" value="Genomic_DNA"/>
</dbReference>
<keyword evidence="3" id="KW-1185">Reference proteome</keyword>
<feature type="domain" description="SnoaL-like" evidence="1">
    <location>
        <begin position="10"/>
        <end position="122"/>
    </location>
</feature>
<dbReference type="Proteomes" id="UP001571476">
    <property type="component" value="Unassembled WGS sequence"/>
</dbReference>
<dbReference type="InterPro" id="IPR032710">
    <property type="entry name" value="NTF2-like_dom_sf"/>
</dbReference>
<accession>A0ABV4T0U1</accession>
<organism evidence="2 3">
    <name type="scientific">Streptomyces aureus</name>
    <dbReference type="NCBI Taxonomy" id="193461"/>
    <lineage>
        <taxon>Bacteria</taxon>
        <taxon>Bacillati</taxon>
        <taxon>Actinomycetota</taxon>
        <taxon>Actinomycetes</taxon>
        <taxon>Kitasatosporales</taxon>
        <taxon>Streptomycetaceae</taxon>
        <taxon>Streptomyces</taxon>
    </lineage>
</organism>
<dbReference type="Pfam" id="PF12680">
    <property type="entry name" value="SnoaL_2"/>
    <property type="match status" value="1"/>
</dbReference>
<reference evidence="2 3" key="1">
    <citation type="submission" date="2024-08" db="EMBL/GenBank/DDBJ databases">
        <title>Genome sequence of Streptomyces aureus CACIA-1.46HGO.</title>
        <authorList>
            <person name="Evangelista-Martinez Z."/>
        </authorList>
    </citation>
    <scope>NUCLEOTIDE SEQUENCE [LARGE SCALE GENOMIC DNA]</scope>
    <source>
        <strain evidence="2 3">CACIA-1.46HGO</strain>
    </source>
</reference>
<dbReference type="InterPro" id="IPR037401">
    <property type="entry name" value="SnoaL-like"/>
</dbReference>
<protein>
    <submittedName>
        <fullName evidence="2">Nuclear transport factor 2 family protein</fullName>
    </submittedName>
</protein>
<comment type="caution">
    <text evidence="2">The sequence shown here is derived from an EMBL/GenBank/DDBJ whole genome shotgun (WGS) entry which is preliminary data.</text>
</comment>
<evidence type="ECO:0000259" key="1">
    <source>
        <dbReference type="Pfam" id="PF12680"/>
    </source>
</evidence>
<dbReference type="SUPFAM" id="SSF54427">
    <property type="entry name" value="NTF2-like"/>
    <property type="match status" value="1"/>
</dbReference>
<proteinExistence type="predicted"/>
<evidence type="ECO:0000313" key="3">
    <source>
        <dbReference type="Proteomes" id="UP001571476"/>
    </source>
</evidence>
<dbReference type="RefSeq" id="WP_372566969.1">
    <property type="nucleotide sequence ID" value="NZ_JBGOSP010000051.1"/>
</dbReference>
<sequence>MSGSNAQLIKDHFAAKARFDRATILNQLTSDAKWWVPISGAQRGIATRPIEGGDTIADILTSTLSTQLYAKERTWTIEYVVADDTVGAAQVKLSTALAESGTPYENTYAYIFRFVDGKIAEIWEHLDTAYAFVLFDSAKTN</sequence>